<feature type="binding site" description="axial binding residue" evidence="14">
    <location>
        <position position="16"/>
    </location>
    <ligand>
        <name>heme</name>
        <dbReference type="ChEBI" id="CHEBI:30413"/>
    </ligand>
    <ligandPart>
        <name>Fe</name>
        <dbReference type="ChEBI" id="CHEBI:18248"/>
    </ligandPart>
</feature>
<name>A0ABY0BV15_9GAMM</name>
<keyword evidence="7 14" id="KW-0812">Transmembrane</keyword>
<comment type="catalytic activity">
    <reaction evidence="13 14 15">
        <text>protoporphyrinogen IX + 3 A = protoporphyrin IX + 3 AH2</text>
        <dbReference type="Rhea" id="RHEA:62000"/>
        <dbReference type="ChEBI" id="CHEBI:13193"/>
        <dbReference type="ChEBI" id="CHEBI:17499"/>
        <dbReference type="ChEBI" id="CHEBI:57306"/>
        <dbReference type="ChEBI" id="CHEBI:57307"/>
    </reaction>
</comment>
<evidence type="ECO:0000313" key="16">
    <source>
        <dbReference type="EMBL" id="RUO27922.1"/>
    </source>
</evidence>
<dbReference type="HAMAP" id="MF_02239">
    <property type="entry name" value="HemJ"/>
    <property type="match status" value="1"/>
</dbReference>
<keyword evidence="8 14" id="KW-0479">Metal-binding</keyword>
<evidence type="ECO:0000256" key="3">
    <source>
        <dbReference type="ARBA" id="ARBA00006501"/>
    </source>
</evidence>
<evidence type="ECO:0000256" key="11">
    <source>
        <dbReference type="ARBA" id="ARBA00023004"/>
    </source>
</evidence>
<keyword evidence="11 14" id="KW-0408">Iron</keyword>
<feature type="transmembrane region" description="Helical" evidence="14">
    <location>
        <begin position="84"/>
        <end position="105"/>
    </location>
</feature>
<dbReference type="RefSeq" id="WP_126790221.1">
    <property type="nucleotide sequence ID" value="NZ_PIPN01000007.1"/>
</dbReference>
<evidence type="ECO:0000256" key="7">
    <source>
        <dbReference type="ARBA" id="ARBA00022692"/>
    </source>
</evidence>
<comment type="caution">
    <text evidence="16">The sequence shown here is derived from an EMBL/GenBank/DDBJ whole genome shotgun (WGS) entry which is preliminary data.</text>
</comment>
<dbReference type="Proteomes" id="UP000287410">
    <property type="component" value="Unassembled WGS sequence"/>
</dbReference>
<accession>A0ABY0BV15</accession>
<feature type="binding site" description="axial binding residue" evidence="14">
    <location>
        <position position="91"/>
    </location>
    <ligand>
        <name>heme</name>
        <dbReference type="ChEBI" id="CHEBI:30413"/>
    </ligand>
    <ligandPart>
        <name>Fe</name>
        <dbReference type="ChEBI" id="CHEBI:18248"/>
    </ligandPart>
</feature>
<gene>
    <name evidence="16" type="ORF">CWE12_13390</name>
</gene>
<evidence type="ECO:0000256" key="13">
    <source>
        <dbReference type="ARBA" id="ARBA00048390"/>
    </source>
</evidence>
<keyword evidence="5 14" id="KW-1003">Cell membrane</keyword>
<evidence type="ECO:0000256" key="10">
    <source>
        <dbReference type="ARBA" id="ARBA00023002"/>
    </source>
</evidence>
<dbReference type="EMBL" id="PIPN01000007">
    <property type="protein sequence ID" value="RUO27922.1"/>
    <property type="molecule type" value="Genomic_DNA"/>
</dbReference>
<comment type="subcellular location">
    <subcellularLocation>
        <location evidence="1 14">Cell membrane</location>
        <topology evidence="1 14">Multi-pass membrane protein</topology>
    </subcellularLocation>
</comment>
<evidence type="ECO:0000256" key="8">
    <source>
        <dbReference type="ARBA" id="ARBA00022723"/>
    </source>
</evidence>
<evidence type="ECO:0000256" key="1">
    <source>
        <dbReference type="ARBA" id="ARBA00004651"/>
    </source>
</evidence>
<reference evidence="16 17" key="1">
    <citation type="journal article" date="2018" name="Front. Microbiol.">
        <title>Genome-Based Analysis Reveals the Taxonomy and Diversity of the Family Idiomarinaceae.</title>
        <authorList>
            <person name="Liu Y."/>
            <person name="Lai Q."/>
            <person name="Shao Z."/>
        </authorList>
    </citation>
    <scope>NUCLEOTIDE SEQUENCE [LARGE SCALE GENOMIC DNA]</scope>
    <source>
        <strain evidence="16 17">GBSy1</strain>
    </source>
</reference>
<dbReference type="NCBIfam" id="TIGR00701">
    <property type="entry name" value="protoporphyrinogen oxidase HemJ"/>
    <property type="match status" value="1"/>
</dbReference>
<feature type="transmembrane region" description="Helical" evidence="14">
    <location>
        <begin position="14"/>
        <end position="35"/>
    </location>
</feature>
<evidence type="ECO:0000256" key="6">
    <source>
        <dbReference type="ARBA" id="ARBA00022617"/>
    </source>
</evidence>
<dbReference type="Pfam" id="PF03653">
    <property type="entry name" value="UPF0093"/>
    <property type="match status" value="1"/>
</dbReference>
<evidence type="ECO:0000256" key="12">
    <source>
        <dbReference type="ARBA" id="ARBA00023136"/>
    </source>
</evidence>
<feature type="transmembrane region" description="Helical" evidence="14">
    <location>
        <begin position="56"/>
        <end position="78"/>
    </location>
</feature>
<evidence type="ECO:0000256" key="2">
    <source>
        <dbReference type="ARBA" id="ARBA00005073"/>
    </source>
</evidence>
<evidence type="ECO:0000313" key="17">
    <source>
        <dbReference type="Proteomes" id="UP000287410"/>
    </source>
</evidence>
<feature type="transmembrane region" description="Helical" evidence="14">
    <location>
        <begin position="126"/>
        <end position="144"/>
    </location>
</feature>
<evidence type="ECO:0000256" key="5">
    <source>
        <dbReference type="ARBA" id="ARBA00022475"/>
    </source>
</evidence>
<keyword evidence="10 14" id="KW-0560">Oxidoreductase</keyword>
<sequence>MNHFLLQHYDWLKALHIIFMVAWFAGIFYLPRIFVYHAETTDTSVQAQLKVMQRRLLFFVTPFALLTLIFGLLMTYALATVSSLPVWLHIKFALVALLYIYHGYCFRLLRTFANDANTRSGKWYRVFNEVPVLILFAVVLLAVIKPW</sequence>
<dbReference type="InterPro" id="IPR005265">
    <property type="entry name" value="HemJ-like"/>
</dbReference>
<evidence type="ECO:0000256" key="14">
    <source>
        <dbReference type="HAMAP-Rule" id="MF_02239"/>
    </source>
</evidence>
<comment type="subunit">
    <text evidence="14">Homodimer.</text>
</comment>
<organism evidence="16 17">
    <name type="scientific">Aliidiomarina sedimenti</name>
    <dbReference type="NCBI Taxonomy" id="1933879"/>
    <lineage>
        <taxon>Bacteria</taxon>
        <taxon>Pseudomonadati</taxon>
        <taxon>Pseudomonadota</taxon>
        <taxon>Gammaproteobacteria</taxon>
        <taxon>Alteromonadales</taxon>
        <taxon>Idiomarinaceae</taxon>
        <taxon>Aliidiomarina</taxon>
    </lineage>
</organism>
<dbReference type="PIRSF" id="PIRSF004638">
    <property type="entry name" value="UCP004638"/>
    <property type="match status" value="1"/>
</dbReference>
<keyword evidence="12 14" id="KW-0472">Membrane</keyword>
<comment type="pathway">
    <text evidence="2 14 15">Porphyrin-containing compound metabolism; protoporphyrin-IX biosynthesis; protoporphyrin-IX from protoporphyrinogen-IX: step 1/1.</text>
</comment>
<evidence type="ECO:0000256" key="15">
    <source>
        <dbReference type="PIRNR" id="PIRNR004638"/>
    </source>
</evidence>
<protein>
    <recommendedName>
        <fullName evidence="4 14">Protoporphyrinogen IX oxidase</fullName>
        <shortName evidence="14">PPO</shortName>
        <ecNumber evidence="14 15">1.3.99.-</ecNumber>
    </recommendedName>
</protein>
<dbReference type="EC" id="1.3.99.-" evidence="14 15"/>
<comment type="function">
    <text evidence="14 15">Catalyzes the oxidation of protoporphyrinogen IX to protoporphyrin IX.</text>
</comment>
<keyword evidence="17" id="KW-1185">Reference proteome</keyword>
<proteinExistence type="inferred from homology"/>
<evidence type="ECO:0000256" key="4">
    <source>
        <dbReference type="ARBA" id="ARBA00017504"/>
    </source>
</evidence>
<evidence type="ECO:0000256" key="9">
    <source>
        <dbReference type="ARBA" id="ARBA00022989"/>
    </source>
</evidence>
<comment type="similarity">
    <text evidence="3 14 15">Belongs to the HemJ family.</text>
</comment>
<keyword evidence="6 14" id="KW-0349">Heme</keyword>
<dbReference type="PANTHER" id="PTHR40255">
    <property type="entry name" value="UPF0093 MEMBRANE PROTEIN SLR1790"/>
    <property type="match status" value="1"/>
</dbReference>
<dbReference type="PANTHER" id="PTHR40255:SF1">
    <property type="entry name" value="PROTOPORPHYRINOGEN IX OXIDASE"/>
    <property type="match status" value="1"/>
</dbReference>
<comment type="cofactor">
    <cofactor evidence="14 15">
        <name>heme b</name>
        <dbReference type="ChEBI" id="CHEBI:60344"/>
    </cofactor>
    <text evidence="14 15">Binds 1 heme b (iron(II)-protoporphyrin IX) group per subunit.</text>
</comment>
<keyword evidence="9 14" id="KW-1133">Transmembrane helix</keyword>